<dbReference type="RefSeq" id="WP_133330645.1">
    <property type="nucleotide sequence ID" value="NZ_SMYL01000012.1"/>
</dbReference>
<dbReference type="PANTHER" id="PTHR45458:SF1">
    <property type="entry name" value="SHORT CHAIN DEHYDROGENASE"/>
    <property type="match status" value="1"/>
</dbReference>
<dbReference type="InterPro" id="IPR052184">
    <property type="entry name" value="SDR_enzymes"/>
</dbReference>
<comment type="caution">
    <text evidence="1">The sequence shown here is derived from an EMBL/GenBank/DDBJ whole genome shotgun (WGS) entry which is preliminary data.</text>
</comment>
<dbReference type="OrthoDB" id="5786478at2"/>
<dbReference type="Proteomes" id="UP000294829">
    <property type="component" value="Unassembled WGS sequence"/>
</dbReference>
<dbReference type="SUPFAM" id="SSF51735">
    <property type="entry name" value="NAD(P)-binding Rossmann-fold domains"/>
    <property type="match status" value="1"/>
</dbReference>
<dbReference type="InterPro" id="IPR002347">
    <property type="entry name" value="SDR_fam"/>
</dbReference>
<dbReference type="NCBIfam" id="NF005403">
    <property type="entry name" value="PRK06953.1"/>
    <property type="match status" value="1"/>
</dbReference>
<proteinExistence type="predicted"/>
<dbReference type="Gene3D" id="3.40.50.720">
    <property type="entry name" value="NAD(P)-binding Rossmann-like Domain"/>
    <property type="match status" value="1"/>
</dbReference>
<dbReference type="PANTHER" id="PTHR45458">
    <property type="entry name" value="SHORT-CHAIN DEHYDROGENASE/REDUCTASE SDR"/>
    <property type="match status" value="1"/>
</dbReference>
<dbReference type="PRINTS" id="PR00081">
    <property type="entry name" value="GDHRDH"/>
</dbReference>
<evidence type="ECO:0000313" key="2">
    <source>
        <dbReference type="Proteomes" id="UP000294829"/>
    </source>
</evidence>
<dbReference type="CDD" id="cd05325">
    <property type="entry name" value="carb_red_sniffer_like_SDR_c"/>
    <property type="match status" value="1"/>
</dbReference>
<reference evidence="1 2" key="1">
    <citation type="submission" date="2019-03" db="EMBL/GenBank/DDBJ databases">
        <title>Sapientia aquatica gen. nov., sp. nov., isolated from a crater lake.</title>
        <authorList>
            <person name="Felfoldi T."/>
            <person name="Szabo A."/>
            <person name="Toth E."/>
            <person name="Schumann P."/>
            <person name="Keki Z."/>
            <person name="Marialigeti K."/>
            <person name="Mathe I."/>
        </authorList>
    </citation>
    <scope>NUCLEOTIDE SEQUENCE [LARGE SCALE GENOMIC DNA]</scope>
    <source>
        <strain evidence="1 2">SA-152</strain>
    </source>
</reference>
<organism evidence="1 2">
    <name type="scientific">Sapientia aquatica</name>
    <dbReference type="NCBI Taxonomy" id="1549640"/>
    <lineage>
        <taxon>Bacteria</taxon>
        <taxon>Pseudomonadati</taxon>
        <taxon>Pseudomonadota</taxon>
        <taxon>Betaproteobacteria</taxon>
        <taxon>Burkholderiales</taxon>
        <taxon>Oxalobacteraceae</taxon>
        <taxon>Sapientia</taxon>
    </lineage>
</organism>
<evidence type="ECO:0000313" key="1">
    <source>
        <dbReference type="EMBL" id="TDK61934.1"/>
    </source>
</evidence>
<dbReference type="AlphaFoldDB" id="A0A4R5VSR8"/>
<name>A0A4R5VSR8_9BURK</name>
<protein>
    <submittedName>
        <fullName evidence="1">SDR family oxidoreductase</fullName>
    </submittedName>
</protein>
<dbReference type="Pfam" id="PF00106">
    <property type="entry name" value="adh_short"/>
    <property type="match status" value="1"/>
</dbReference>
<dbReference type="EMBL" id="SMYL01000012">
    <property type="protein sequence ID" value="TDK61934.1"/>
    <property type="molecule type" value="Genomic_DNA"/>
</dbReference>
<sequence>MPTVLIIGASRGIGFGLAQEYRAAGWRVIGTARQADDLDKLTAIGAKSLQLDVNDLNDCAGLGWLLDDEKIDVAILNAGVIGTRTEKLDTPSAEEFNLVMQTNVLAAMRILPIIAPMVQSAQGTLAVISSEMGSLSLRSGTHAWLYRASKAALNSVLLDIAHTYSGMTSIALHPGWVRTAMGTDQAPLSVEQSTAGIRATIAARTPRDNGKFFNYDGTPLSW</sequence>
<keyword evidence="2" id="KW-1185">Reference proteome</keyword>
<dbReference type="InterPro" id="IPR036291">
    <property type="entry name" value="NAD(P)-bd_dom_sf"/>
</dbReference>
<dbReference type="GO" id="GO:0016616">
    <property type="term" value="F:oxidoreductase activity, acting on the CH-OH group of donors, NAD or NADP as acceptor"/>
    <property type="evidence" value="ECO:0007669"/>
    <property type="project" value="TreeGrafter"/>
</dbReference>
<gene>
    <name evidence="1" type="ORF">E2I14_16765</name>
</gene>
<accession>A0A4R5VSR8</accession>